<dbReference type="RefSeq" id="WP_063367288.1">
    <property type="nucleotide sequence ID" value="NZ_AUYC01000018.1"/>
</dbReference>
<dbReference type="AlphaFoldDB" id="A0A167LV04"/>
<evidence type="ECO:0000313" key="1">
    <source>
        <dbReference type="EMBL" id="KZN65269.1"/>
    </source>
</evidence>
<dbReference type="PATRIC" id="fig|1365248.3.peg.1472"/>
<protein>
    <submittedName>
        <fullName evidence="1">Uncharacterized protein</fullName>
    </submittedName>
</protein>
<organism evidence="1 2">
    <name type="scientific">Pseudoalteromonas luteoviolacea CPMOR-1</name>
    <dbReference type="NCBI Taxonomy" id="1365248"/>
    <lineage>
        <taxon>Bacteria</taxon>
        <taxon>Pseudomonadati</taxon>
        <taxon>Pseudomonadota</taxon>
        <taxon>Gammaproteobacteria</taxon>
        <taxon>Alteromonadales</taxon>
        <taxon>Pseudoalteromonadaceae</taxon>
        <taxon>Pseudoalteromonas</taxon>
    </lineage>
</organism>
<gene>
    <name evidence="1" type="ORF">N473_01485</name>
</gene>
<dbReference type="Proteomes" id="UP000076486">
    <property type="component" value="Unassembled WGS sequence"/>
</dbReference>
<evidence type="ECO:0000313" key="2">
    <source>
        <dbReference type="Proteomes" id="UP000076486"/>
    </source>
</evidence>
<comment type="caution">
    <text evidence="1">The sequence shown here is derived from an EMBL/GenBank/DDBJ whole genome shotgun (WGS) entry which is preliminary data.</text>
</comment>
<sequence length="88" mass="9707">MNTALIHKLAELLLASFQQHDRVSISINTYPRNQMIDVVTYDHATTHEGKPDANVIDMSTVLLNSPDAESQLNKLIADVNTHHSVTAA</sequence>
<dbReference type="EMBL" id="AUYC01000018">
    <property type="protein sequence ID" value="KZN65269.1"/>
    <property type="molecule type" value="Genomic_DNA"/>
</dbReference>
<name>A0A167LV04_9GAMM</name>
<proteinExistence type="predicted"/>
<reference evidence="1 2" key="1">
    <citation type="submission" date="2013-07" db="EMBL/GenBank/DDBJ databases">
        <title>Comparative Genomic and Metabolomic Analysis of Twelve Strains of Pseudoalteromonas luteoviolacea.</title>
        <authorList>
            <person name="Vynne N.G."/>
            <person name="Mansson M."/>
            <person name="Gram L."/>
        </authorList>
    </citation>
    <scope>NUCLEOTIDE SEQUENCE [LARGE SCALE GENOMIC DNA]</scope>
    <source>
        <strain evidence="1 2">CPMOR-1</strain>
    </source>
</reference>
<accession>A0A167LV04</accession>